<dbReference type="InterPro" id="IPR004170">
    <property type="entry name" value="WWE_dom"/>
</dbReference>
<evidence type="ECO:0000259" key="1">
    <source>
        <dbReference type="PROSITE" id="PS50918"/>
    </source>
</evidence>
<feature type="domain" description="WWE" evidence="1">
    <location>
        <begin position="119"/>
        <end position="189"/>
    </location>
</feature>
<comment type="caution">
    <text evidence="2">The sequence shown here is derived from an EMBL/GenBank/DDBJ whole genome shotgun (WGS) entry which is preliminary data.</text>
</comment>
<name>A0AAV2IRA2_LYMST</name>
<keyword evidence="3" id="KW-1185">Reference proteome</keyword>
<dbReference type="SUPFAM" id="SSF117839">
    <property type="entry name" value="WWE domain"/>
    <property type="match status" value="1"/>
</dbReference>
<dbReference type="InterPro" id="IPR037197">
    <property type="entry name" value="WWE_dom_sf"/>
</dbReference>
<organism evidence="2 3">
    <name type="scientific">Lymnaea stagnalis</name>
    <name type="common">Great pond snail</name>
    <name type="synonym">Helix stagnalis</name>
    <dbReference type="NCBI Taxonomy" id="6523"/>
    <lineage>
        <taxon>Eukaryota</taxon>
        <taxon>Metazoa</taxon>
        <taxon>Spiralia</taxon>
        <taxon>Lophotrochozoa</taxon>
        <taxon>Mollusca</taxon>
        <taxon>Gastropoda</taxon>
        <taxon>Heterobranchia</taxon>
        <taxon>Euthyneura</taxon>
        <taxon>Panpulmonata</taxon>
        <taxon>Hygrophila</taxon>
        <taxon>Lymnaeoidea</taxon>
        <taxon>Lymnaeidae</taxon>
        <taxon>Lymnaea</taxon>
    </lineage>
</organism>
<dbReference type="PROSITE" id="PS50918">
    <property type="entry name" value="WWE"/>
    <property type="match status" value="1"/>
</dbReference>
<evidence type="ECO:0000313" key="2">
    <source>
        <dbReference type="EMBL" id="CAL1548588.1"/>
    </source>
</evidence>
<proteinExistence type="predicted"/>
<accession>A0AAV2IRA2</accession>
<dbReference type="EMBL" id="CAXITT010001453">
    <property type="protein sequence ID" value="CAL1548588.1"/>
    <property type="molecule type" value="Genomic_DNA"/>
</dbReference>
<protein>
    <recommendedName>
        <fullName evidence="1">WWE domain-containing protein</fullName>
    </recommendedName>
</protein>
<sequence>MVSDFIVESPKEEGVVLPGNEQTSLQISKNADLIIVSKKDKEEKVLIQKFTKGIDAIIAKKSTPFKNLNTLTEQQVETLKDFGLRHRILVKIDVDKGCIHFEGLKNNFTDIHNCVYELLLDRPQRSKNAEIQWQFRSRGQWRKFEPIINATLEREHTKHSPLVTIQDFRGRSYSVDFAKKLEFLVDRHG</sequence>
<gene>
    <name evidence="2" type="ORF">GSLYS_00021905001</name>
</gene>
<dbReference type="Proteomes" id="UP001497497">
    <property type="component" value="Unassembled WGS sequence"/>
</dbReference>
<dbReference type="Gene3D" id="3.30.720.50">
    <property type="match status" value="1"/>
</dbReference>
<dbReference type="AlphaFoldDB" id="A0AAV2IRA2"/>
<reference evidence="2 3" key="1">
    <citation type="submission" date="2024-04" db="EMBL/GenBank/DDBJ databases">
        <authorList>
            <consortium name="Genoscope - CEA"/>
            <person name="William W."/>
        </authorList>
    </citation>
    <scope>NUCLEOTIDE SEQUENCE [LARGE SCALE GENOMIC DNA]</scope>
</reference>
<dbReference type="Pfam" id="PF02825">
    <property type="entry name" value="WWE"/>
    <property type="match status" value="1"/>
</dbReference>
<evidence type="ECO:0000313" key="3">
    <source>
        <dbReference type="Proteomes" id="UP001497497"/>
    </source>
</evidence>
<feature type="non-terminal residue" evidence="2">
    <location>
        <position position="189"/>
    </location>
</feature>